<comment type="caution">
    <text evidence="1">The sequence shown here is derived from an EMBL/GenBank/DDBJ whole genome shotgun (WGS) entry which is preliminary data.</text>
</comment>
<sequence>MFGLRKDETCVKYDSPTDLVTTVSTTQPTVDRSWWVTATYLLPADIHWETNMLILHRSADEDSAWQQRHAAS</sequence>
<accession>A0AAW0UYP6</accession>
<dbReference type="AlphaFoldDB" id="A0AAW0UYP6"/>
<name>A0AAW0UYP6_SCYPA</name>
<reference evidence="1 2" key="1">
    <citation type="submission" date="2023-03" db="EMBL/GenBank/DDBJ databases">
        <title>High-quality genome of Scylla paramamosain provides insights in environmental adaptation.</title>
        <authorList>
            <person name="Zhang L."/>
        </authorList>
    </citation>
    <scope>NUCLEOTIDE SEQUENCE [LARGE SCALE GENOMIC DNA]</scope>
    <source>
        <strain evidence="1">LZ_2023a</strain>
        <tissue evidence="1">Muscle</tissue>
    </source>
</reference>
<organism evidence="1 2">
    <name type="scientific">Scylla paramamosain</name>
    <name type="common">Mud crab</name>
    <dbReference type="NCBI Taxonomy" id="85552"/>
    <lineage>
        <taxon>Eukaryota</taxon>
        <taxon>Metazoa</taxon>
        <taxon>Ecdysozoa</taxon>
        <taxon>Arthropoda</taxon>
        <taxon>Crustacea</taxon>
        <taxon>Multicrustacea</taxon>
        <taxon>Malacostraca</taxon>
        <taxon>Eumalacostraca</taxon>
        <taxon>Eucarida</taxon>
        <taxon>Decapoda</taxon>
        <taxon>Pleocyemata</taxon>
        <taxon>Brachyura</taxon>
        <taxon>Eubrachyura</taxon>
        <taxon>Portunoidea</taxon>
        <taxon>Portunidae</taxon>
        <taxon>Portuninae</taxon>
        <taxon>Scylla</taxon>
    </lineage>
</organism>
<dbReference type="EMBL" id="JARAKH010000003">
    <property type="protein sequence ID" value="KAK8405237.1"/>
    <property type="molecule type" value="Genomic_DNA"/>
</dbReference>
<evidence type="ECO:0000313" key="2">
    <source>
        <dbReference type="Proteomes" id="UP001487740"/>
    </source>
</evidence>
<dbReference type="Proteomes" id="UP001487740">
    <property type="component" value="Unassembled WGS sequence"/>
</dbReference>
<keyword evidence="2" id="KW-1185">Reference proteome</keyword>
<gene>
    <name evidence="1" type="ORF">O3P69_001656</name>
</gene>
<protein>
    <submittedName>
        <fullName evidence="1">Uncharacterized protein</fullName>
    </submittedName>
</protein>
<evidence type="ECO:0000313" key="1">
    <source>
        <dbReference type="EMBL" id="KAK8405237.1"/>
    </source>
</evidence>
<proteinExistence type="predicted"/>